<evidence type="ECO:0000313" key="3">
    <source>
        <dbReference type="Proteomes" id="UP001054889"/>
    </source>
</evidence>
<evidence type="ECO:0000256" key="1">
    <source>
        <dbReference type="SAM" id="MobiDB-lite"/>
    </source>
</evidence>
<evidence type="ECO:0000313" key="2">
    <source>
        <dbReference type="EMBL" id="GJN10508.1"/>
    </source>
</evidence>
<organism evidence="2 3">
    <name type="scientific">Eleusine coracana subsp. coracana</name>
    <dbReference type="NCBI Taxonomy" id="191504"/>
    <lineage>
        <taxon>Eukaryota</taxon>
        <taxon>Viridiplantae</taxon>
        <taxon>Streptophyta</taxon>
        <taxon>Embryophyta</taxon>
        <taxon>Tracheophyta</taxon>
        <taxon>Spermatophyta</taxon>
        <taxon>Magnoliopsida</taxon>
        <taxon>Liliopsida</taxon>
        <taxon>Poales</taxon>
        <taxon>Poaceae</taxon>
        <taxon>PACMAD clade</taxon>
        <taxon>Chloridoideae</taxon>
        <taxon>Cynodonteae</taxon>
        <taxon>Eleusininae</taxon>
        <taxon>Eleusine</taxon>
    </lineage>
</organism>
<feature type="compositionally biased region" description="Basic residues" evidence="1">
    <location>
        <begin position="75"/>
        <end position="86"/>
    </location>
</feature>
<proteinExistence type="predicted"/>
<dbReference type="AlphaFoldDB" id="A0AAV5DJP2"/>
<accession>A0AAV5DJP2</accession>
<sequence>MMSSSSSSSCLGRAAVPVKRVWRGLSSRVVGRTTTGKGRLRKEVRTCEYNDVHVMWEMLGGMMAGDDDDMAGTGRTRKRRGRKKHHAPWSRLVAYCCGAF</sequence>
<comment type="caution">
    <text evidence="2">The sequence shown here is derived from an EMBL/GenBank/DDBJ whole genome shotgun (WGS) entry which is preliminary data.</text>
</comment>
<name>A0AAV5DJP2_ELECO</name>
<keyword evidence="3" id="KW-1185">Reference proteome</keyword>
<reference evidence="2" key="2">
    <citation type="submission" date="2021-12" db="EMBL/GenBank/DDBJ databases">
        <title>Resequencing data analysis of finger millet.</title>
        <authorList>
            <person name="Hatakeyama M."/>
            <person name="Aluri S."/>
            <person name="Balachadran M.T."/>
            <person name="Sivarajan S.R."/>
            <person name="Poveda L."/>
            <person name="Shimizu-Inatsugi R."/>
            <person name="Schlapbach R."/>
            <person name="Sreeman S.M."/>
            <person name="Shimizu K.K."/>
        </authorList>
    </citation>
    <scope>NUCLEOTIDE SEQUENCE</scope>
</reference>
<feature type="region of interest" description="Disordered" evidence="1">
    <location>
        <begin position="67"/>
        <end position="86"/>
    </location>
</feature>
<dbReference type="Proteomes" id="UP001054889">
    <property type="component" value="Unassembled WGS sequence"/>
</dbReference>
<dbReference type="EMBL" id="BQKI01000017">
    <property type="protein sequence ID" value="GJN10508.1"/>
    <property type="molecule type" value="Genomic_DNA"/>
</dbReference>
<dbReference type="PANTHER" id="PTHR33181:SF25">
    <property type="entry name" value="OS07G0115500 PROTEIN"/>
    <property type="match status" value="1"/>
</dbReference>
<protein>
    <submittedName>
        <fullName evidence="2">Uncharacterized protein</fullName>
    </submittedName>
</protein>
<reference evidence="2" key="1">
    <citation type="journal article" date="2018" name="DNA Res.">
        <title>Multiple hybrid de novo genome assembly of finger millet, an orphan allotetraploid crop.</title>
        <authorList>
            <person name="Hatakeyama M."/>
            <person name="Aluri S."/>
            <person name="Balachadran M.T."/>
            <person name="Sivarajan S.R."/>
            <person name="Patrignani A."/>
            <person name="Gruter S."/>
            <person name="Poveda L."/>
            <person name="Shimizu-Inatsugi R."/>
            <person name="Baeten J."/>
            <person name="Francoijs K.J."/>
            <person name="Nataraja K.N."/>
            <person name="Reddy Y.A.N."/>
            <person name="Phadnis S."/>
            <person name="Ravikumar R.L."/>
            <person name="Schlapbach R."/>
            <person name="Sreeman S.M."/>
            <person name="Shimizu K.K."/>
        </authorList>
    </citation>
    <scope>NUCLEOTIDE SEQUENCE</scope>
</reference>
<dbReference type="PANTHER" id="PTHR33181">
    <property type="entry name" value="OS01G0778500 PROTEIN"/>
    <property type="match status" value="1"/>
</dbReference>
<gene>
    <name evidence="2" type="primary">ga28607</name>
    <name evidence="2" type="ORF">PR202_ga28607</name>
</gene>